<evidence type="ECO:0000259" key="11">
    <source>
        <dbReference type="Pfam" id="PF01095"/>
    </source>
</evidence>
<dbReference type="Gramene" id="rna43299">
    <property type="protein sequence ID" value="RHN48568.1"/>
    <property type="gene ID" value="gene43299"/>
</dbReference>
<dbReference type="GO" id="GO:0030599">
    <property type="term" value="F:pectinesterase activity"/>
    <property type="evidence" value="ECO:0007669"/>
    <property type="project" value="UniProtKB-UniRule"/>
</dbReference>
<evidence type="ECO:0000256" key="2">
    <source>
        <dbReference type="ARBA" id="ARBA00005184"/>
    </source>
</evidence>
<evidence type="ECO:0000256" key="1">
    <source>
        <dbReference type="ARBA" id="ARBA00004191"/>
    </source>
</evidence>
<protein>
    <recommendedName>
        <fullName evidence="4 10">Pectinesterase</fullName>
        <ecNumber evidence="4 10">3.1.1.11</ecNumber>
    </recommendedName>
</protein>
<name>A0A396H6Z4_MEDTR</name>
<keyword evidence="5" id="KW-0134">Cell wall</keyword>
<dbReference type="Pfam" id="PF01095">
    <property type="entry name" value="Pectinesterase"/>
    <property type="match status" value="1"/>
</dbReference>
<feature type="active site" evidence="9">
    <location>
        <position position="88"/>
    </location>
</feature>
<gene>
    <name evidence="12" type="ORF">MtrunA17_Chr7g0265161</name>
</gene>
<reference evidence="12" key="1">
    <citation type="journal article" date="2018" name="Nat. Plants">
        <title>Whole-genome landscape of Medicago truncatula symbiotic genes.</title>
        <authorList>
            <person name="Pecrix Y."/>
            <person name="Gamas P."/>
            <person name="Carrere S."/>
        </authorList>
    </citation>
    <scope>NUCLEOTIDE SEQUENCE</scope>
    <source>
        <tissue evidence="12">Leaves</tissue>
    </source>
</reference>
<keyword evidence="7 10" id="KW-0063">Aspartyl esterase</keyword>
<dbReference type="PANTHER" id="PTHR31321">
    <property type="entry name" value="ACYL-COA THIOESTER HYDROLASE YBHC-RELATED"/>
    <property type="match status" value="1"/>
</dbReference>
<dbReference type="GO" id="GO:0045490">
    <property type="term" value="P:pectin catabolic process"/>
    <property type="evidence" value="ECO:0007669"/>
    <property type="project" value="UniProtKB-UniRule"/>
</dbReference>
<dbReference type="InterPro" id="IPR011050">
    <property type="entry name" value="Pectin_lyase_fold/virulence"/>
</dbReference>
<dbReference type="GO" id="GO:0042545">
    <property type="term" value="P:cell wall modification"/>
    <property type="evidence" value="ECO:0007669"/>
    <property type="project" value="UniProtKB-UniRule"/>
</dbReference>
<feature type="domain" description="Pectinesterase catalytic" evidence="11">
    <location>
        <begin position="8"/>
        <end position="179"/>
    </location>
</feature>
<proteinExistence type="inferred from homology"/>
<dbReference type="InterPro" id="IPR033131">
    <property type="entry name" value="Pectinesterase_Asp_AS"/>
</dbReference>
<keyword evidence="6 10" id="KW-0378">Hydrolase</keyword>
<evidence type="ECO:0000313" key="12">
    <source>
        <dbReference type="EMBL" id="RHN48568.1"/>
    </source>
</evidence>
<sequence length="239" mass="27247">MPPLSYSILEHTGTFDSYSFGVFASEFIAYNVSFKNTAPLANPREKKKQAVALRVNGDQAAFYGCGFYSGQDQGRHYFKECFIQGSIDFIFGNEWGGNGGYITAQQRESLKNETGLSFVNCRIDGTGKVLLGRPWRPFATVIFSTTYMSNVVAAQGWTDKMNSMNRSDFFLWRVQLFGTWSNKNKYSYGKQLKYYEAAPYMSIAYINGSDWFSLMWWMGAGRCLRDSLILVMELPCFIF</sequence>
<comment type="catalytic activity">
    <reaction evidence="8 10">
        <text>[(1-&gt;4)-alpha-D-galacturonosyl methyl ester](n) + n H2O = [(1-&gt;4)-alpha-D-galacturonosyl](n) + n methanol + n H(+)</text>
        <dbReference type="Rhea" id="RHEA:22380"/>
        <dbReference type="Rhea" id="RHEA-COMP:14570"/>
        <dbReference type="Rhea" id="RHEA-COMP:14573"/>
        <dbReference type="ChEBI" id="CHEBI:15377"/>
        <dbReference type="ChEBI" id="CHEBI:15378"/>
        <dbReference type="ChEBI" id="CHEBI:17790"/>
        <dbReference type="ChEBI" id="CHEBI:140522"/>
        <dbReference type="ChEBI" id="CHEBI:140523"/>
        <dbReference type="EC" id="3.1.1.11"/>
    </reaction>
</comment>
<evidence type="ECO:0000256" key="3">
    <source>
        <dbReference type="ARBA" id="ARBA00008891"/>
    </source>
</evidence>
<evidence type="ECO:0000256" key="5">
    <source>
        <dbReference type="ARBA" id="ARBA00022512"/>
    </source>
</evidence>
<dbReference type="EC" id="3.1.1.11" evidence="4 10"/>
<accession>A0A396H6Z4</accession>
<dbReference type="AlphaFoldDB" id="A0A396H6Z4"/>
<dbReference type="PANTHER" id="PTHR31321:SF73">
    <property type="entry name" value="PECTINESTERASE 14-RELATED"/>
    <property type="match status" value="1"/>
</dbReference>
<evidence type="ECO:0000256" key="4">
    <source>
        <dbReference type="ARBA" id="ARBA00013229"/>
    </source>
</evidence>
<comment type="similarity">
    <text evidence="3">Belongs to the pectinesterase family.</text>
</comment>
<dbReference type="UniPathway" id="UPA00545">
    <property type="reaction ID" value="UER00823"/>
</dbReference>
<keyword evidence="5" id="KW-0964">Secreted</keyword>
<organism evidence="12">
    <name type="scientific">Medicago truncatula</name>
    <name type="common">Barrel medic</name>
    <name type="synonym">Medicago tribuloides</name>
    <dbReference type="NCBI Taxonomy" id="3880"/>
    <lineage>
        <taxon>Eukaryota</taxon>
        <taxon>Viridiplantae</taxon>
        <taxon>Streptophyta</taxon>
        <taxon>Embryophyta</taxon>
        <taxon>Tracheophyta</taxon>
        <taxon>Spermatophyta</taxon>
        <taxon>Magnoliopsida</taxon>
        <taxon>eudicotyledons</taxon>
        <taxon>Gunneridae</taxon>
        <taxon>Pentapetalae</taxon>
        <taxon>rosids</taxon>
        <taxon>fabids</taxon>
        <taxon>Fabales</taxon>
        <taxon>Fabaceae</taxon>
        <taxon>Papilionoideae</taxon>
        <taxon>50 kb inversion clade</taxon>
        <taxon>NPAAA clade</taxon>
        <taxon>Hologalegina</taxon>
        <taxon>IRL clade</taxon>
        <taxon>Trifolieae</taxon>
        <taxon>Medicago</taxon>
    </lineage>
</organism>
<comment type="caution">
    <text evidence="12">The sequence shown here is derived from an EMBL/GenBank/DDBJ whole genome shotgun (WGS) entry which is preliminary data.</text>
</comment>
<comment type="pathway">
    <text evidence="2 10">Glycan metabolism; pectin degradation; 2-dehydro-3-deoxy-D-gluconate from pectin: step 1/5.</text>
</comment>
<evidence type="ECO:0000256" key="8">
    <source>
        <dbReference type="ARBA" id="ARBA00047928"/>
    </source>
</evidence>
<dbReference type="InterPro" id="IPR000070">
    <property type="entry name" value="Pectinesterase_cat"/>
</dbReference>
<evidence type="ECO:0000256" key="7">
    <source>
        <dbReference type="ARBA" id="ARBA00023085"/>
    </source>
</evidence>
<evidence type="ECO:0000256" key="6">
    <source>
        <dbReference type="ARBA" id="ARBA00022801"/>
    </source>
</evidence>
<dbReference type="SUPFAM" id="SSF51126">
    <property type="entry name" value="Pectin lyase-like"/>
    <property type="match status" value="1"/>
</dbReference>
<evidence type="ECO:0000256" key="10">
    <source>
        <dbReference type="RuleBase" id="RU000589"/>
    </source>
</evidence>
<dbReference type="InterPro" id="IPR012334">
    <property type="entry name" value="Pectin_lyas_fold"/>
</dbReference>
<dbReference type="PROSITE" id="PS00503">
    <property type="entry name" value="PECTINESTERASE_2"/>
    <property type="match status" value="1"/>
</dbReference>
<dbReference type="EMBL" id="PSQE01000007">
    <property type="protein sequence ID" value="RHN48568.1"/>
    <property type="molecule type" value="Genomic_DNA"/>
</dbReference>
<dbReference type="Gene3D" id="2.160.20.10">
    <property type="entry name" value="Single-stranded right-handed beta-helix, Pectin lyase-like"/>
    <property type="match status" value="1"/>
</dbReference>
<dbReference type="Proteomes" id="UP000265566">
    <property type="component" value="Chromosome 7"/>
</dbReference>
<comment type="subcellular location">
    <subcellularLocation>
        <location evidence="1">Secreted</location>
        <location evidence="1">Cell wall</location>
    </subcellularLocation>
</comment>
<evidence type="ECO:0000256" key="9">
    <source>
        <dbReference type="PROSITE-ProRule" id="PRU10040"/>
    </source>
</evidence>